<evidence type="ECO:0000259" key="3">
    <source>
        <dbReference type="Pfam" id="PF13271"/>
    </source>
</evidence>
<evidence type="ECO:0000256" key="2">
    <source>
        <dbReference type="ARBA" id="ARBA00022737"/>
    </source>
</evidence>
<comment type="caution">
    <text evidence="5">The sequence shown here is derived from an EMBL/GenBank/DDBJ whole genome shotgun (WGS) entry which is preliminary data.</text>
</comment>
<proteinExistence type="predicted"/>
<dbReference type="Gene3D" id="3.40.50.300">
    <property type="entry name" value="P-loop containing nucleotide triphosphate hydrolases"/>
    <property type="match status" value="1"/>
</dbReference>
<keyword evidence="6" id="KW-1185">Reference proteome</keyword>
<dbReference type="Pfam" id="PF25469">
    <property type="entry name" value="WHD_NWD1"/>
    <property type="match status" value="1"/>
</dbReference>
<keyword evidence="2" id="KW-0677">Repeat</keyword>
<dbReference type="Proteomes" id="UP000276133">
    <property type="component" value="Unassembled WGS sequence"/>
</dbReference>
<accession>A0A3M7S403</accession>
<protein>
    <submittedName>
        <fullName evidence="5">NACHT and WD repeat domain-containing 2-like</fullName>
    </submittedName>
</protein>
<organism evidence="5 6">
    <name type="scientific">Brachionus plicatilis</name>
    <name type="common">Marine rotifer</name>
    <name type="synonym">Brachionus muelleri</name>
    <dbReference type="NCBI Taxonomy" id="10195"/>
    <lineage>
        <taxon>Eukaryota</taxon>
        <taxon>Metazoa</taxon>
        <taxon>Spiralia</taxon>
        <taxon>Gnathifera</taxon>
        <taxon>Rotifera</taxon>
        <taxon>Eurotatoria</taxon>
        <taxon>Monogononta</taxon>
        <taxon>Pseudotrocha</taxon>
        <taxon>Ploima</taxon>
        <taxon>Brachionidae</taxon>
        <taxon>Brachionus</taxon>
    </lineage>
</organism>
<dbReference type="InterPro" id="IPR025139">
    <property type="entry name" value="DUF4062"/>
</dbReference>
<dbReference type="PANTHER" id="PTHR19871:SF14">
    <property type="entry name" value="DUF4062 DOMAIN-CONTAINING PROTEIN"/>
    <property type="match status" value="1"/>
</dbReference>
<keyword evidence="1" id="KW-0853">WD repeat</keyword>
<dbReference type="OrthoDB" id="2325716at2759"/>
<dbReference type="PANTHER" id="PTHR19871">
    <property type="entry name" value="BETA TRANSDUCIN-RELATED PROTEIN"/>
    <property type="match status" value="1"/>
</dbReference>
<reference evidence="5 6" key="1">
    <citation type="journal article" date="2018" name="Sci. Rep.">
        <title>Genomic signatures of local adaptation to the degree of environmental predictability in rotifers.</title>
        <authorList>
            <person name="Franch-Gras L."/>
            <person name="Hahn C."/>
            <person name="Garcia-Roger E.M."/>
            <person name="Carmona M.J."/>
            <person name="Serra M."/>
            <person name="Gomez A."/>
        </authorList>
    </citation>
    <scope>NUCLEOTIDE SEQUENCE [LARGE SCALE GENOMIC DNA]</scope>
    <source>
        <strain evidence="5">HYR1</strain>
    </source>
</reference>
<gene>
    <name evidence="5" type="ORF">BpHYR1_033612</name>
</gene>
<dbReference type="Pfam" id="PF13271">
    <property type="entry name" value="DUF4062"/>
    <property type="match status" value="1"/>
</dbReference>
<feature type="domain" description="NWD1/2-like winged helix-turn-helix" evidence="4">
    <location>
        <begin position="582"/>
        <end position="690"/>
    </location>
</feature>
<name>A0A3M7S403_BRAPC</name>
<dbReference type="EMBL" id="REGN01002091">
    <property type="protein sequence ID" value="RNA30370.1"/>
    <property type="molecule type" value="Genomic_DNA"/>
</dbReference>
<evidence type="ECO:0000256" key="1">
    <source>
        <dbReference type="ARBA" id="ARBA00022574"/>
    </source>
</evidence>
<feature type="domain" description="DUF4062" evidence="3">
    <location>
        <begin position="23"/>
        <end position="111"/>
    </location>
</feature>
<dbReference type="STRING" id="10195.A0A3M7S403"/>
<dbReference type="SUPFAM" id="SSF50978">
    <property type="entry name" value="WD40 repeat-like"/>
    <property type="match status" value="1"/>
</dbReference>
<dbReference type="InterPro" id="IPR027417">
    <property type="entry name" value="P-loop_NTPase"/>
</dbReference>
<dbReference type="Gene3D" id="2.130.10.10">
    <property type="entry name" value="YVTN repeat-like/Quinoprotein amine dehydrogenase"/>
    <property type="match status" value="1"/>
</dbReference>
<evidence type="ECO:0000313" key="5">
    <source>
        <dbReference type="EMBL" id="RNA30370.1"/>
    </source>
</evidence>
<evidence type="ECO:0000259" key="4">
    <source>
        <dbReference type="Pfam" id="PF25469"/>
    </source>
</evidence>
<evidence type="ECO:0000313" key="6">
    <source>
        <dbReference type="Proteomes" id="UP000276133"/>
    </source>
</evidence>
<dbReference type="SUPFAM" id="SSF52540">
    <property type="entry name" value="P-loop containing nucleoside triphosphate hydrolases"/>
    <property type="match status" value="1"/>
</dbReference>
<dbReference type="InterPro" id="IPR015943">
    <property type="entry name" value="WD40/YVTN_repeat-like_dom_sf"/>
</dbReference>
<dbReference type="InterPro" id="IPR057588">
    <property type="entry name" value="NWD1/2-like_WH"/>
</dbReference>
<dbReference type="InterPro" id="IPR052752">
    <property type="entry name" value="NACHT-WD_repeat"/>
</dbReference>
<feature type="non-terminal residue" evidence="5">
    <location>
        <position position="1392"/>
    </location>
</feature>
<dbReference type="InterPro" id="IPR036322">
    <property type="entry name" value="WD40_repeat_dom_sf"/>
</dbReference>
<sequence length="1392" mass="164027">MNYIDILRGDFGSLINQRSKTIKIFLSSTFSDTHSERDFLIKNIYPKLREYCQQSYGLDFQIYDMRWGISNEITSSHMTTTVCLNEIQNCQNSSVGPNFIAFLSHRYGSRSLPTRVKANEYEILLKELNSSNDYDKTFNFDDEENKINFKIENMLELCYELDDNETPARYRLKHIDKIIQNFKENDSILNRAWSKLEKKLGNLFRALAESCLKKNLITPVEHERYFVSVTEKEIFNEVRNLLDELKYKKIPSKLPESNMFKFKVKWDSKSGISLDTHRKYIEKFAETFYEQVKKLIDVNYEQQKEFDNLSHEDHELIQEVIDHACFCNETVSKFHGRADILEKYLLDTSNNIPYVLYGESGCGKTAILAKITSEIFKIVPDPENYCVLLRFLGTTPISSDIIKTFQSLMRQLCIIFNIRRFEFKSRNEIESKNELESLLDFISQKFPMRKIVIILDSIDQLNTCYYNLNWLFTKLNQNVKIIYSTLPAHGNILQNLKNKIDEKNFNEIFSLDAYLAKEIVLDWLGKIGRQITNKQLYVLGELFEYATLYPLYVKLIFDIVSKWTSFYEPDDEFKQCLNIDSSIQYIFLYLEKIHGKLLFSRAIIYMSLFKNGISENEIEDILSLDDDVLYDIFEFHAPPIRKLPIALWARIKNDLKGYMVEKEIDDTRVIYWYHRRFIEVANTYYVSKLTETDRTSLFSNVVDFFNETWKNKPKPYKYNEYLAKKFGVDNSKNEEIRDTGMQPTIFIEPSGKVRYNKRKITELPQFIAKLSPNLALPLICELVYFDLNFLTGLFYLNSFTDIYKELSTFSSQSSYAISKECKDSLDEVKFFELCILQCGLLMKDNLEAILIHFLSRTLNFYRYFKHFTKLIDQYYNWIPAHYPLVLVHQYLDPPMGELLFEFDKHVMPINHFLIGGEDNSLILTMSNKICAFNLDDLNELGEVKIGHFESEIFFFSAYLEDFEQAAEVLKDLEGGLILCSQHEMKILNYDSTVKFLLKNNEKKFSKSYALTSEIFVIFYESENLIEFYNITTSENIDCMKFDRKIKATSSQIAPSEIYLIDQDEEKLFVVCLDDNEIIVFSVVYLAYEKEIEKKILQKIPSITMPVNSLKIFMESRYNSHTYTLVVTFEQFGFYLFESYAKLEFLVYCEKDYFNLKILDFKNDRLLFSETNKSLLLFYNNDKLCKISGYFTDAILSGENELVASEREKVYVFSVYFSEKDLKFQISKLASFDAHFDEINSLYVENQILFTTSKDLLLRIYSVGSAQDFTEFKLDFHKASKEIEKLISLRDEHLIAKMQQSNQLHVWNKTNGKIEFNIILDPIEIIEQIKCSASKTIVVSKLDDKTYRIRYYSIKINEKISLEEKMRRDLTNIDEIKVEYDADRDDLFFLVVS</sequence>